<name>A0A192D699_9SPHN</name>
<evidence type="ECO:0000256" key="1">
    <source>
        <dbReference type="SAM" id="SignalP"/>
    </source>
</evidence>
<dbReference type="KEGG" id="pns:A9D12_11035"/>
<accession>A0A192D699</accession>
<reference evidence="2 3" key="1">
    <citation type="submission" date="2016-05" db="EMBL/GenBank/DDBJ databases">
        <title>Compelete Genome Sequence of Bacteriochlorophyll-Synthesizing Bacterium Porphyrobacter neustonensis DSM 9434.</title>
        <authorList>
            <person name="Shi X.-L."/>
            <person name="Wu Y.-H."/>
            <person name="Cheng H."/>
            <person name="Xu L."/>
            <person name="Zhang X.-Q."/>
            <person name="Wang C.-S."/>
            <person name="Xu X.-W."/>
        </authorList>
    </citation>
    <scope>NUCLEOTIDE SEQUENCE [LARGE SCALE GENOMIC DNA]</scope>
    <source>
        <strain evidence="2 3">DSM 9434</strain>
    </source>
</reference>
<evidence type="ECO:0000313" key="3">
    <source>
        <dbReference type="Proteomes" id="UP000078263"/>
    </source>
</evidence>
<feature type="signal peptide" evidence="1">
    <location>
        <begin position="1"/>
        <end position="21"/>
    </location>
</feature>
<organism evidence="2 3">
    <name type="scientific">Erythrobacter neustonensis</name>
    <dbReference type="NCBI Taxonomy" id="1112"/>
    <lineage>
        <taxon>Bacteria</taxon>
        <taxon>Pseudomonadati</taxon>
        <taxon>Pseudomonadota</taxon>
        <taxon>Alphaproteobacteria</taxon>
        <taxon>Sphingomonadales</taxon>
        <taxon>Erythrobacteraceae</taxon>
        <taxon>Erythrobacter/Porphyrobacter group</taxon>
        <taxon>Erythrobacter</taxon>
    </lineage>
</organism>
<dbReference type="AlphaFoldDB" id="A0A192D699"/>
<evidence type="ECO:0000313" key="2">
    <source>
        <dbReference type="EMBL" id="ANK13387.1"/>
    </source>
</evidence>
<dbReference type="OrthoDB" id="7506756at2"/>
<keyword evidence="1" id="KW-0732">Signal</keyword>
<proteinExistence type="predicted"/>
<dbReference type="EMBL" id="CP016033">
    <property type="protein sequence ID" value="ANK13387.1"/>
    <property type="molecule type" value="Genomic_DNA"/>
</dbReference>
<gene>
    <name evidence="2" type="ORF">A9D12_11035</name>
</gene>
<feature type="chain" id="PRO_5008251817" description="UrcA family protein" evidence="1">
    <location>
        <begin position="22"/>
        <end position="148"/>
    </location>
</feature>
<dbReference type="RefSeq" id="WP_068351823.1">
    <property type="nucleotide sequence ID" value="NZ_CP016033.1"/>
</dbReference>
<protein>
    <recommendedName>
        <fullName evidence="4">UrcA family protein</fullName>
    </recommendedName>
</protein>
<evidence type="ECO:0008006" key="4">
    <source>
        <dbReference type="Google" id="ProtNLM"/>
    </source>
</evidence>
<sequence length="148" mass="15508">MNRLALALAGIAAAVSAPTLALEHTVVIEHDAGPIAADYRGTVTITTAQTGTVGAAGRPSTLACRWSAKLSVERAADLAKAVKSHRTLTRDNVAKGTRSGWCETNAKAIDKLVDGRREEFRRSMMALVEIDRAALLAEADSAAATPRG</sequence>
<dbReference type="Proteomes" id="UP000078263">
    <property type="component" value="Chromosome"/>
</dbReference>
<keyword evidence="3" id="KW-1185">Reference proteome</keyword>